<sequence>MHHRIALALAAACAIAGIVPATASAAPIDDATSGATQSMATPVADLMSSVGAPVDSLGRPNADALNKARELAGTLPAELSGPILAAVAYFEGTGESDVQVPENGPQFTQFLWPSVAGNCIGGNSNSTGTAIAVPGPAEIPAPGAKEGEAAFVFTALGTAPAAGQQGINVQWFNVDTMKSGTAALDNHGINPDGPATLSGTAATGRGRVVALISGDVSTQDARCSFIPTAGIFEVK</sequence>
<name>W5XZM8_9CORY</name>
<dbReference type="Proteomes" id="UP000019222">
    <property type="component" value="Chromosome"/>
</dbReference>
<dbReference type="eggNOG" id="ENOG5033SXJ">
    <property type="taxonomic scope" value="Bacteria"/>
</dbReference>
<proteinExistence type="predicted"/>
<dbReference type="KEGG" id="cvt:B843_05210"/>
<organism evidence="2 3">
    <name type="scientific">Corynebacterium vitaeruminis DSM 20294</name>
    <dbReference type="NCBI Taxonomy" id="1224164"/>
    <lineage>
        <taxon>Bacteria</taxon>
        <taxon>Bacillati</taxon>
        <taxon>Actinomycetota</taxon>
        <taxon>Actinomycetes</taxon>
        <taxon>Mycobacteriales</taxon>
        <taxon>Corynebacteriaceae</taxon>
        <taxon>Corynebacterium</taxon>
    </lineage>
</organism>
<reference evidence="2 3" key="1">
    <citation type="submission" date="2013-02" db="EMBL/GenBank/DDBJ databases">
        <title>The complete genome sequence of Corynebacterium vitaeruminis DSM 20294.</title>
        <authorList>
            <person name="Ruckert C."/>
            <person name="Albersmeier A."/>
            <person name="Kalinowski J."/>
        </authorList>
    </citation>
    <scope>NUCLEOTIDE SEQUENCE [LARGE SCALE GENOMIC DNA]</scope>
    <source>
        <strain evidence="3">ATCC 10234</strain>
    </source>
</reference>
<evidence type="ECO:0000256" key="1">
    <source>
        <dbReference type="SAM" id="SignalP"/>
    </source>
</evidence>
<dbReference type="EMBL" id="CP004353">
    <property type="protein sequence ID" value="AHI22431.1"/>
    <property type="molecule type" value="Genomic_DNA"/>
</dbReference>
<evidence type="ECO:0000313" key="3">
    <source>
        <dbReference type="Proteomes" id="UP000019222"/>
    </source>
</evidence>
<dbReference type="HOGENOM" id="CLU_073060_0_0_11"/>
<protein>
    <recommendedName>
        <fullName evidence="4">Secreted protein</fullName>
    </recommendedName>
</protein>
<keyword evidence="1" id="KW-0732">Signal</keyword>
<gene>
    <name evidence="2" type="ORF">B843_05210</name>
</gene>
<dbReference type="RefSeq" id="WP_025252466.1">
    <property type="nucleotide sequence ID" value="NZ_CP004353.1"/>
</dbReference>
<evidence type="ECO:0000313" key="2">
    <source>
        <dbReference type="EMBL" id="AHI22431.1"/>
    </source>
</evidence>
<accession>W5XZM8</accession>
<feature type="signal peptide" evidence="1">
    <location>
        <begin position="1"/>
        <end position="25"/>
    </location>
</feature>
<evidence type="ECO:0008006" key="4">
    <source>
        <dbReference type="Google" id="ProtNLM"/>
    </source>
</evidence>
<feature type="chain" id="PRO_5004874267" description="Secreted protein" evidence="1">
    <location>
        <begin position="26"/>
        <end position="235"/>
    </location>
</feature>
<dbReference type="AlphaFoldDB" id="W5XZM8"/>
<dbReference type="PATRIC" id="fig|1224164.3.peg.1038"/>
<dbReference type="STRING" id="1224164.B843_05210"/>
<keyword evidence="3" id="KW-1185">Reference proteome</keyword>